<keyword evidence="3" id="KW-1185">Reference proteome</keyword>
<evidence type="ECO:0000313" key="3">
    <source>
        <dbReference type="Proteomes" id="UP001154282"/>
    </source>
</evidence>
<keyword evidence="1" id="KW-1133">Transmembrane helix</keyword>
<gene>
    <name evidence="2" type="ORF">LITE_LOCUS16036</name>
</gene>
<dbReference type="AlphaFoldDB" id="A0AAV0JUQ4"/>
<feature type="non-terminal residue" evidence="2">
    <location>
        <position position="1"/>
    </location>
</feature>
<organism evidence="2 3">
    <name type="scientific">Linum tenue</name>
    <dbReference type="NCBI Taxonomy" id="586396"/>
    <lineage>
        <taxon>Eukaryota</taxon>
        <taxon>Viridiplantae</taxon>
        <taxon>Streptophyta</taxon>
        <taxon>Embryophyta</taxon>
        <taxon>Tracheophyta</taxon>
        <taxon>Spermatophyta</taxon>
        <taxon>Magnoliopsida</taxon>
        <taxon>eudicotyledons</taxon>
        <taxon>Gunneridae</taxon>
        <taxon>Pentapetalae</taxon>
        <taxon>rosids</taxon>
        <taxon>fabids</taxon>
        <taxon>Malpighiales</taxon>
        <taxon>Linaceae</taxon>
        <taxon>Linum</taxon>
    </lineage>
</organism>
<evidence type="ECO:0008006" key="4">
    <source>
        <dbReference type="Google" id="ProtNLM"/>
    </source>
</evidence>
<keyword evidence="1" id="KW-0812">Transmembrane</keyword>
<evidence type="ECO:0000313" key="2">
    <source>
        <dbReference type="EMBL" id="CAI0413693.1"/>
    </source>
</evidence>
<sequence length="90" mass="10657">AVNTIVNCCFFHSLPPSIVNTIITKGLHLFLWVRFNTYIDTLHMVHSYHFIQTQSFIRSRCLAGCGYSLHIHDLFFFFFFFFFFFDATST</sequence>
<dbReference type="EMBL" id="CAMGYJ010000005">
    <property type="protein sequence ID" value="CAI0413693.1"/>
    <property type="molecule type" value="Genomic_DNA"/>
</dbReference>
<keyword evidence="1" id="KW-0472">Membrane</keyword>
<evidence type="ECO:0000256" key="1">
    <source>
        <dbReference type="SAM" id="Phobius"/>
    </source>
</evidence>
<comment type="caution">
    <text evidence="2">The sequence shown here is derived from an EMBL/GenBank/DDBJ whole genome shotgun (WGS) entry which is preliminary data.</text>
</comment>
<reference evidence="2" key="1">
    <citation type="submission" date="2022-08" db="EMBL/GenBank/DDBJ databases">
        <authorList>
            <person name="Gutierrez-Valencia J."/>
        </authorList>
    </citation>
    <scope>NUCLEOTIDE SEQUENCE</scope>
</reference>
<dbReference type="Proteomes" id="UP001154282">
    <property type="component" value="Unassembled WGS sequence"/>
</dbReference>
<feature type="transmembrane region" description="Helical" evidence="1">
    <location>
        <begin position="61"/>
        <end position="85"/>
    </location>
</feature>
<name>A0AAV0JUQ4_9ROSI</name>
<protein>
    <recommendedName>
        <fullName evidence="4">Secreted protein</fullName>
    </recommendedName>
</protein>
<accession>A0AAV0JUQ4</accession>
<proteinExistence type="predicted"/>